<sequence>MNVNIKPVDIAYVRYQHPDLDLAVEFLQDFGFTVTQKCGRKIYLRGENSSPYLYVVEKGESPRFIGFGLEVLNINSLKAIANLEQASQVYELDAPGGGYAVTLNDPNNFKIDLVCGIQKSERTDLEVNPLLFNSPTEKKRLNKPQKLRQQPAKIMRLGHIALDVLDLARSHEWYTNLLGMLTSDRVYYGHPSYPIAAFLRCNNGKNFVDHHTIAISQSQSAIIHHVGCEVRDFDDLQIGHQWLKNKQYKHVWGVGRHLLGSQIFDYWQDPFGSLIEHFSDGDVFDADFPTTTHPGSLDILFQWGGPVPQTFLG</sequence>
<dbReference type="InterPro" id="IPR004360">
    <property type="entry name" value="Glyas_Fos-R_dOase_dom"/>
</dbReference>
<name>A0A964BLZ7_9CYAN</name>
<evidence type="ECO:0000256" key="1">
    <source>
        <dbReference type="ARBA" id="ARBA00022723"/>
    </source>
</evidence>
<evidence type="ECO:0000313" key="4">
    <source>
        <dbReference type="Proteomes" id="UP000729733"/>
    </source>
</evidence>
<dbReference type="PANTHER" id="PTHR43048">
    <property type="entry name" value="METHYLMALONYL-COA EPIMERASE"/>
    <property type="match status" value="1"/>
</dbReference>
<keyword evidence="4" id="KW-1185">Reference proteome</keyword>
<dbReference type="Proteomes" id="UP000729733">
    <property type="component" value="Unassembled WGS sequence"/>
</dbReference>
<dbReference type="EMBL" id="JADWDC010000004">
    <property type="protein sequence ID" value="MCC0175864.1"/>
    <property type="molecule type" value="Genomic_DNA"/>
</dbReference>
<accession>A0A964BLZ7</accession>
<dbReference type="InterPro" id="IPR051785">
    <property type="entry name" value="MMCE/EMCE_epimerase"/>
</dbReference>
<evidence type="ECO:0000313" key="3">
    <source>
        <dbReference type="EMBL" id="MCC0175864.1"/>
    </source>
</evidence>
<dbReference type="Pfam" id="PF00903">
    <property type="entry name" value="Glyoxalase"/>
    <property type="match status" value="1"/>
</dbReference>
<organism evidence="3 4">
    <name type="scientific">Waterburya agarophytonicola KI4</name>
    <dbReference type="NCBI Taxonomy" id="2874699"/>
    <lineage>
        <taxon>Bacteria</taxon>
        <taxon>Bacillati</taxon>
        <taxon>Cyanobacteriota</taxon>
        <taxon>Cyanophyceae</taxon>
        <taxon>Pleurocapsales</taxon>
        <taxon>Hyellaceae</taxon>
        <taxon>Waterburya</taxon>
        <taxon>Waterburya agarophytonicola</taxon>
    </lineage>
</organism>
<feature type="domain" description="VOC" evidence="2">
    <location>
        <begin position="156"/>
        <end position="280"/>
    </location>
</feature>
<keyword evidence="1" id="KW-0479">Metal-binding</keyword>
<dbReference type="GO" id="GO:0046491">
    <property type="term" value="P:L-methylmalonyl-CoA metabolic process"/>
    <property type="evidence" value="ECO:0007669"/>
    <property type="project" value="TreeGrafter"/>
</dbReference>
<comment type="caution">
    <text evidence="3">The sequence shown here is derived from an EMBL/GenBank/DDBJ whole genome shotgun (WGS) entry which is preliminary data.</text>
</comment>
<proteinExistence type="predicted"/>
<dbReference type="SUPFAM" id="SSF54593">
    <property type="entry name" value="Glyoxalase/Bleomycin resistance protein/Dihydroxybiphenyl dioxygenase"/>
    <property type="match status" value="1"/>
</dbReference>
<dbReference type="GO" id="GO:0046872">
    <property type="term" value="F:metal ion binding"/>
    <property type="evidence" value="ECO:0007669"/>
    <property type="project" value="UniProtKB-KW"/>
</dbReference>
<dbReference type="PROSITE" id="PS51819">
    <property type="entry name" value="VOC"/>
    <property type="match status" value="1"/>
</dbReference>
<evidence type="ECO:0000259" key="2">
    <source>
        <dbReference type="PROSITE" id="PS51819"/>
    </source>
</evidence>
<dbReference type="PANTHER" id="PTHR43048:SF3">
    <property type="entry name" value="METHYLMALONYL-COA EPIMERASE, MITOCHONDRIAL"/>
    <property type="match status" value="1"/>
</dbReference>
<protein>
    <submittedName>
        <fullName evidence="3">VOC family protein</fullName>
    </submittedName>
</protein>
<dbReference type="InterPro" id="IPR037523">
    <property type="entry name" value="VOC_core"/>
</dbReference>
<dbReference type="Gene3D" id="3.10.180.10">
    <property type="entry name" value="2,3-Dihydroxybiphenyl 1,2-Dioxygenase, domain 1"/>
    <property type="match status" value="2"/>
</dbReference>
<dbReference type="GO" id="GO:0004493">
    <property type="term" value="F:methylmalonyl-CoA epimerase activity"/>
    <property type="evidence" value="ECO:0007669"/>
    <property type="project" value="TreeGrafter"/>
</dbReference>
<gene>
    <name evidence="3" type="ORF">I4641_02560</name>
</gene>
<dbReference type="AlphaFoldDB" id="A0A964BLZ7"/>
<dbReference type="InterPro" id="IPR029068">
    <property type="entry name" value="Glyas_Bleomycin-R_OHBP_Dase"/>
</dbReference>
<reference evidence="3" key="1">
    <citation type="journal article" date="2021" name="Antonie Van Leeuwenhoek">
        <title>Draft genome and description of Waterburya agarophytonicola gen. nov. sp. nov. (Pleurocapsales, Cyanobacteria): a seaweed symbiont.</title>
        <authorList>
            <person name="Bonthond G."/>
            <person name="Shalygin S."/>
            <person name="Bayer T."/>
            <person name="Weinberger F."/>
        </authorList>
    </citation>
    <scope>NUCLEOTIDE SEQUENCE</scope>
    <source>
        <strain evidence="3">KI4</strain>
    </source>
</reference>